<evidence type="ECO:0000256" key="3">
    <source>
        <dbReference type="ARBA" id="ARBA00023125"/>
    </source>
</evidence>
<dbReference type="InterPro" id="IPR007630">
    <property type="entry name" value="RNA_pol_sigma70_r4"/>
</dbReference>
<protein>
    <submittedName>
        <fullName evidence="7">Sigma-70 family RNA polymerase sigma factor</fullName>
    </submittedName>
</protein>
<dbReference type="SUPFAM" id="SSF88946">
    <property type="entry name" value="Sigma2 domain of RNA polymerase sigma factors"/>
    <property type="match status" value="1"/>
</dbReference>
<dbReference type="InterPro" id="IPR013325">
    <property type="entry name" value="RNA_pol_sigma_r2"/>
</dbReference>
<gene>
    <name evidence="7" type="ORF">GYA55_13910</name>
</gene>
<organism evidence="7 8">
    <name type="scientific">SAR324 cluster bacterium</name>
    <dbReference type="NCBI Taxonomy" id="2024889"/>
    <lineage>
        <taxon>Bacteria</taxon>
        <taxon>Deltaproteobacteria</taxon>
        <taxon>SAR324 cluster</taxon>
    </lineage>
</organism>
<evidence type="ECO:0000313" key="8">
    <source>
        <dbReference type="Proteomes" id="UP000524246"/>
    </source>
</evidence>
<proteinExistence type="predicted"/>
<evidence type="ECO:0000256" key="1">
    <source>
        <dbReference type="ARBA" id="ARBA00023015"/>
    </source>
</evidence>
<accession>A0A7X9FUX8</accession>
<dbReference type="Proteomes" id="UP000524246">
    <property type="component" value="Unassembled WGS sequence"/>
</dbReference>
<evidence type="ECO:0000256" key="2">
    <source>
        <dbReference type="ARBA" id="ARBA00023082"/>
    </source>
</evidence>
<dbReference type="GO" id="GO:0003677">
    <property type="term" value="F:DNA binding"/>
    <property type="evidence" value="ECO:0007669"/>
    <property type="project" value="UniProtKB-KW"/>
</dbReference>
<comment type="caution">
    <text evidence="7">The sequence shown here is derived from an EMBL/GenBank/DDBJ whole genome shotgun (WGS) entry which is preliminary data.</text>
</comment>
<dbReference type="InterPro" id="IPR013324">
    <property type="entry name" value="RNA_pol_sigma_r3/r4-like"/>
</dbReference>
<dbReference type="PANTHER" id="PTHR30385">
    <property type="entry name" value="SIGMA FACTOR F FLAGELLAR"/>
    <property type="match status" value="1"/>
</dbReference>
<dbReference type="Pfam" id="PF04545">
    <property type="entry name" value="Sigma70_r4"/>
    <property type="match status" value="1"/>
</dbReference>
<dbReference type="Gene3D" id="1.20.140.160">
    <property type="match status" value="1"/>
</dbReference>
<dbReference type="GO" id="GO:0006352">
    <property type="term" value="P:DNA-templated transcription initiation"/>
    <property type="evidence" value="ECO:0007669"/>
    <property type="project" value="InterPro"/>
</dbReference>
<dbReference type="Gene3D" id="1.10.1740.10">
    <property type="match status" value="1"/>
</dbReference>
<evidence type="ECO:0000259" key="5">
    <source>
        <dbReference type="Pfam" id="PF04542"/>
    </source>
</evidence>
<dbReference type="InterPro" id="IPR007627">
    <property type="entry name" value="RNA_pol_sigma70_r2"/>
</dbReference>
<evidence type="ECO:0000313" key="7">
    <source>
        <dbReference type="EMBL" id="NMC64254.1"/>
    </source>
</evidence>
<evidence type="ECO:0000256" key="4">
    <source>
        <dbReference type="ARBA" id="ARBA00023163"/>
    </source>
</evidence>
<dbReference type="CDD" id="cd06171">
    <property type="entry name" value="Sigma70_r4"/>
    <property type="match status" value="1"/>
</dbReference>
<dbReference type="GO" id="GO:0016987">
    <property type="term" value="F:sigma factor activity"/>
    <property type="evidence" value="ECO:0007669"/>
    <property type="project" value="UniProtKB-KW"/>
</dbReference>
<feature type="domain" description="RNA polymerase sigma-70 region 4" evidence="6">
    <location>
        <begin position="177"/>
        <end position="225"/>
    </location>
</feature>
<dbReference type="AlphaFoldDB" id="A0A7X9FUX8"/>
<keyword evidence="3" id="KW-0238">DNA-binding</keyword>
<name>A0A7X9FUX8_9DELT</name>
<dbReference type="Pfam" id="PF04542">
    <property type="entry name" value="Sigma70_r2"/>
    <property type="match status" value="1"/>
</dbReference>
<sequence>MDDVRKTKRDALVLEYQGFVRQVVGSLIKKMSLPSSMFDEYIAAGYLGLVEAAERFDFNQGKAFKNYAYLRIRGAIIDSLRRSADIPGYIYSRYVKAMKAARELREELYEQESRKTGKENPDEGLATILEYLSLSALSFRISQRDMHFDLSSLEDRNASPAKLLERKEELKMLGELIDSLPEKEREVITYYYFEERSFADIAREDGEMSRSWVTRLHTRGLRMLRDKYQEAYERQAN</sequence>
<keyword evidence="1" id="KW-0805">Transcription regulation</keyword>
<dbReference type="InterPro" id="IPR014284">
    <property type="entry name" value="RNA_pol_sigma-70_dom"/>
</dbReference>
<dbReference type="NCBIfam" id="TIGR02937">
    <property type="entry name" value="sigma70-ECF"/>
    <property type="match status" value="1"/>
</dbReference>
<keyword evidence="4" id="KW-0804">Transcription</keyword>
<keyword evidence="2" id="KW-0731">Sigma factor</keyword>
<reference evidence="7 8" key="1">
    <citation type="journal article" date="2020" name="Biotechnol. Biofuels">
        <title>New insights from the biogas microbiome by comprehensive genome-resolved metagenomics of nearly 1600 species originating from multiple anaerobic digesters.</title>
        <authorList>
            <person name="Campanaro S."/>
            <person name="Treu L."/>
            <person name="Rodriguez-R L.M."/>
            <person name="Kovalovszki A."/>
            <person name="Ziels R.M."/>
            <person name="Maus I."/>
            <person name="Zhu X."/>
            <person name="Kougias P.G."/>
            <person name="Basile A."/>
            <person name="Luo G."/>
            <person name="Schluter A."/>
            <person name="Konstantinidis K.T."/>
            <person name="Angelidaki I."/>
        </authorList>
    </citation>
    <scope>NUCLEOTIDE SEQUENCE [LARGE SCALE GENOMIC DNA]</scope>
    <source>
        <strain evidence="7">AS27yjCOA_65</strain>
    </source>
</reference>
<dbReference type="EMBL" id="JAAZON010000632">
    <property type="protein sequence ID" value="NMC64254.1"/>
    <property type="molecule type" value="Genomic_DNA"/>
</dbReference>
<dbReference type="SUPFAM" id="SSF88659">
    <property type="entry name" value="Sigma3 and sigma4 domains of RNA polymerase sigma factors"/>
    <property type="match status" value="1"/>
</dbReference>
<feature type="domain" description="RNA polymerase sigma-70 region 2" evidence="5">
    <location>
        <begin position="15"/>
        <end position="83"/>
    </location>
</feature>
<evidence type="ECO:0000259" key="6">
    <source>
        <dbReference type="Pfam" id="PF04545"/>
    </source>
</evidence>